<name>A0A9P5IYN4_9HELO</name>
<dbReference type="EMBL" id="RCSW01000001">
    <property type="protein sequence ID" value="KAF7955494.1"/>
    <property type="molecule type" value="Genomic_DNA"/>
</dbReference>
<dbReference type="GeneID" id="62144342"/>
<organism evidence="1 2">
    <name type="scientific">Botrytis byssoidea</name>
    <dbReference type="NCBI Taxonomy" id="139641"/>
    <lineage>
        <taxon>Eukaryota</taxon>
        <taxon>Fungi</taxon>
        <taxon>Dikarya</taxon>
        <taxon>Ascomycota</taxon>
        <taxon>Pezizomycotina</taxon>
        <taxon>Leotiomycetes</taxon>
        <taxon>Helotiales</taxon>
        <taxon>Sclerotiniaceae</taxon>
        <taxon>Botrytis</taxon>
    </lineage>
</organism>
<evidence type="ECO:0000313" key="1">
    <source>
        <dbReference type="EMBL" id="KAF7955494.1"/>
    </source>
</evidence>
<protein>
    <submittedName>
        <fullName evidence="1">Uncharacterized protein</fullName>
    </submittedName>
</protein>
<comment type="caution">
    <text evidence="1">The sequence shown here is derived from an EMBL/GenBank/DDBJ whole genome shotgun (WGS) entry which is preliminary data.</text>
</comment>
<reference evidence="1 2" key="1">
    <citation type="journal article" date="2020" name="Genome Biol. Evol.">
        <title>Comparative genomics of Sclerotiniaceae.</title>
        <authorList>
            <person name="Valero Jimenez C.A."/>
            <person name="Steentjes M."/>
            <person name="Scholten O.E."/>
            <person name="Van Kan J.A.L."/>
        </authorList>
    </citation>
    <scope>NUCLEOTIDE SEQUENCE [LARGE SCALE GENOMIC DNA]</scope>
    <source>
        <strain evidence="1 2">MUCL 94</strain>
    </source>
</reference>
<gene>
    <name evidence="1" type="ORF">EAE97_000753</name>
</gene>
<dbReference type="Proteomes" id="UP000710849">
    <property type="component" value="Unassembled WGS sequence"/>
</dbReference>
<accession>A0A9P5IYN4</accession>
<dbReference type="AlphaFoldDB" id="A0A9P5IYN4"/>
<dbReference type="RefSeq" id="XP_038738624.1">
    <property type="nucleotide sequence ID" value="XM_038871263.1"/>
</dbReference>
<proteinExistence type="predicted"/>
<sequence length="31" mass="3576">MHLPAPLYFQVSIKMLHYLKGKVEDSSLNES</sequence>
<keyword evidence="2" id="KW-1185">Reference proteome</keyword>
<evidence type="ECO:0000313" key="2">
    <source>
        <dbReference type="Proteomes" id="UP000710849"/>
    </source>
</evidence>